<evidence type="ECO:0000259" key="3">
    <source>
        <dbReference type="PROSITE" id="PS50894"/>
    </source>
</evidence>
<reference evidence="4 5" key="1">
    <citation type="submission" date="2020-04" db="EMBL/GenBank/DDBJ databases">
        <title>Flammeovirga sp. SR4, a novel species isolated from seawater.</title>
        <authorList>
            <person name="Wang X."/>
        </authorList>
    </citation>
    <scope>NUCLEOTIDE SEQUENCE [LARGE SCALE GENOMIC DNA]</scope>
    <source>
        <strain evidence="4 5">ATCC 23126</strain>
    </source>
</reference>
<dbReference type="Gene3D" id="1.20.120.160">
    <property type="entry name" value="HPT domain"/>
    <property type="match status" value="1"/>
</dbReference>
<evidence type="ECO:0000256" key="2">
    <source>
        <dbReference type="SAM" id="Coils"/>
    </source>
</evidence>
<dbReference type="GO" id="GO:0004672">
    <property type="term" value="F:protein kinase activity"/>
    <property type="evidence" value="ECO:0007669"/>
    <property type="project" value="UniProtKB-ARBA"/>
</dbReference>
<feature type="coiled-coil region" evidence="2">
    <location>
        <begin position="67"/>
        <end position="98"/>
    </location>
</feature>
<dbReference type="AlphaFoldDB" id="A0A7X9NZU9"/>
<dbReference type="GO" id="GO:0000160">
    <property type="term" value="P:phosphorelay signal transduction system"/>
    <property type="evidence" value="ECO:0007669"/>
    <property type="project" value="InterPro"/>
</dbReference>
<dbReference type="SUPFAM" id="SSF47226">
    <property type="entry name" value="Histidine-containing phosphotransfer domain, HPT domain"/>
    <property type="match status" value="1"/>
</dbReference>
<comment type="caution">
    <text evidence="4">The sequence shown here is derived from an EMBL/GenBank/DDBJ whole genome shotgun (WGS) entry which is preliminary data.</text>
</comment>
<dbReference type="Proteomes" id="UP000576082">
    <property type="component" value="Unassembled WGS sequence"/>
</dbReference>
<organism evidence="4 5">
    <name type="scientific">Flammeovirga aprica JL-4</name>
    <dbReference type="NCBI Taxonomy" id="694437"/>
    <lineage>
        <taxon>Bacteria</taxon>
        <taxon>Pseudomonadati</taxon>
        <taxon>Bacteroidota</taxon>
        <taxon>Cytophagia</taxon>
        <taxon>Cytophagales</taxon>
        <taxon>Flammeovirgaceae</taxon>
        <taxon>Flammeovirga</taxon>
    </lineage>
</organism>
<keyword evidence="1" id="KW-0597">Phosphoprotein</keyword>
<proteinExistence type="predicted"/>
<accession>A0A7X9NZU9</accession>
<feature type="modified residue" description="Phosphohistidine" evidence="1">
    <location>
        <position position="56"/>
    </location>
</feature>
<dbReference type="RefSeq" id="WP_169654865.1">
    <property type="nucleotide sequence ID" value="NZ_JABANE010000005.1"/>
</dbReference>
<name>A0A7X9NZU9_9BACT</name>
<dbReference type="EMBL" id="JABANE010000005">
    <property type="protein sequence ID" value="NME66923.1"/>
    <property type="molecule type" value="Genomic_DNA"/>
</dbReference>
<dbReference type="PROSITE" id="PS50894">
    <property type="entry name" value="HPT"/>
    <property type="match status" value="1"/>
</dbReference>
<evidence type="ECO:0000313" key="4">
    <source>
        <dbReference type="EMBL" id="NME66923.1"/>
    </source>
</evidence>
<keyword evidence="5" id="KW-1185">Reference proteome</keyword>
<evidence type="ECO:0000313" key="5">
    <source>
        <dbReference type="Proteomes" id="UP000576082"/>
    </source>
</evidence>
<dbReference type="InterPro" id="IPR036641">
    <property type="entry name" value="HPT_dom_sf"/>
</dbReference>
<feature type="domain" description="HPt" evidence="3">
    <location>
        <begin position="17"/>
        <end position="114"/>
    </location>
</feature>
<dbReference type="Pfam" id="PF01627">
    <property type="entry name" value="Hpt"/>
    <property type="match status" value="1"/>
</dbReference>
<evidence type="ECO:0000256" key="1">
    <source>
        <dbReference type="PROSITE-ProRule" id="PRU00110"/>
    </source>
</evidence>
<sequence>MLTDVDFDGLYDIADGDEEFLFSILLVIEKNLKEYPSEMTALLNNNAILEFGKKAHKLKSSTAYLGHQELEELLIFMEDALNHEKTELEEKLKQLTMLSEAVLVNIHKKIEELS</sequence>
<dbReference type="InterPro" id="IPR008207">
    <property type="entry name" value="Sig_transdc_His_kin_Hpt_dom"/>
</dbReference>
<keyword evidence="2" id="KW-0175">Coiled coil</keyword>
<protein>
    <recommendedName>
        <fullName evidence="3">HPt domain-containing protein</fullName>
    </recommendedName>
</protein>
<gene>
    <name evidence="4" type="ORF">HHU12_02995</name>
</gene>